<comment type="caution">
    <text evidence="1">The sequence shown here is derived from an EMBL/GenBank/DDBJ whole genome shotgun (WGS) entry which is preliminary data.</text>
</comment>
<gene>
    <name evidence="1" type="ORF">H2201_000493</name>
</gene>
<evidence type="ECO:0000313" key="2">
    <source>
        <dbReference type="Proteomes" id="UP001172684"/>
    </source>
</evidence>
<evidence type="ECO:0000313" key="1">
    <source>
        <dbReference type="EMBL" id="KAJ9669142.1"/>
    </source>
</evidence>
<organism evidence="1 2">
    <name type="scientific">Coniosporium apollinis</name>
    <dbReference type="NCBI Taxonomy" id="61459"/>
    <lineage>
        <taxon>Eukaryota</taxon>
        <taxon>Fungi</taxon>
        <taxon>Dikarya</taxon>
        <taxon>Ascomycota</taxon>
        <taxon>Pezizomycotina</taxon>
        <taxon>Dothideomycetes</taxon>
        <taxon>Dothideomycetes incertae sedis</taxon>
        <taxon>Coniosporium</taxon>
    </lineage>
</organism>
<dbReference type="EMBL" id="JAPDRL010000003">
    <property type="protein sequence ID" value="KAJ9669142.1"/>
    <property type="molecule type" value="Genomic_DNA"/>
</dbReference>
<evidence type="ECO:0008006" key="3">
    <source>
        <dbReference type="Google" id="ProtNLM"/>
    </source>
</evidence>
<keyword evidence="2" id="KW-1185">Reference proteome</keyword>
<protein>
    <recommendedName>
        <fullName evidence="3">Proteasome assembly chaperone 2</fullName>
    </recommendedName>
</protein>
<name>A0ABQ9P9T7_9PEZI</name>
<reference evidence="1" key="1">
    <citation type="submission" date="2022-10" db="EMBL/GenBank/DDBJ databases">
        <title>Culturing micro-colonial fungi from biological soil crusts in the Mojave desert and describing Neophaeococcomyces mojavensis, and introducing the new genera and species Taxawa tesnikishii.</title>
        <authorList>
            <person name="Kurbessoian T."/>
            <person name="Stajich J.E."/>
        </authorList>
    </citation>
    <scope>NUCLEOTIDE SEQUENCE</scope>
    <source>
        <strain evidence="1">TK_1</strain>
    </source>
</reference>
<dbReference type="Proteomes" id="UP001172684">
    <property type="component" value="Unassembled WGS sequence"/>
</dbReference>
<proteinExistence type="predicted"/>
<accession>A0ABQ9P9T7</accession>
<sequence length="317" mass="34492">MVMHLGGIPVPLCDQYGAGEMRDRYAWPPAWDRFQVRSEKEEDWGNKSPQSSLQFSRDIDMDFFLNVPQESFYPPHEEQAHESSLNTHDISLPLPLTTNASRALLLLLLSSTATTPAVLPATLSRIQHFAALTGATDIAIIFLLSPPVPPTNSTRNGASNSHQPDSAASSASGLYAYHQLSASLLMHADIPSIPLLPLSDLSSLESLLRTYVSALCTPQPAAAPRKLPNAAMELLPFCTTSPPMRQETVIRLTDLFSSLRDLAVVGGVGEGVHESGDGRDGRSVERAEELVRGLVELLGGEEARAAVEFWKEEWVAE</sequence>